<dbReference type="Pfam" id="PF25036">
    <property type="entry name" value="VPS13_VAB"/>
    <property type="match status" value="1"/>
</dbReference>
<reference evidence="2" key="2">
    <citation type="journal article" date="2024" name="Plant">
        <title>Genomic evolution and insights into agronomic trait innovations of Sesamum species.</title>
        <authorList>
            <person name="Miao H."/>
            <person name="Wang L."/>
            <person name="Qu L."/>
            <person name="Liu H."/>
            <person name="Sun Y."/>
            <person name="Le M."/>
            <person name="Wang Q."/>
            <person name="Wei S."/>
            <person name="Zheng Y."/>
            <person name="Lin W."/>
            <person name="Duan Y."/>
            <person name="Cao H."/>
            <person name="Xiong S."/>
            <person name="Wang X."/>
            <person name="Wei L."/>
            <person name="Li C."/>
            <person name="Ma Q."/>
            <person name="Ju M."/>
            <person name="Zhao R."/>
            <person name="Li G."/>
            <person name="Mu C."/>
            <person name="Tian Q."/>
            <person name="Mei H."/>
            <person name="Zhang T."/>
            <person name="Gao T."/>
            <person name="Zhang H."/>
        </authorList>
    </citation>
    <scope>NUCLEOTIDE SEQUENCE</scope>
    <source>
        <strain evidence="2">KEN8</strain>
    </source>
</reference>
<dbReference type="EMBL" id="JACGWM010000556">
    <property type="protein sequence ID" value="KAL0302479.1"/>
    <property type="molecule type" value="Genomic_DNA"/>
</dbReference>
<protein>
    <recommendedName>
        <fullName evidence="1">Vacuolar protein sorting-associated protein 13 VPS13 adaptor binding domain-containing protein</fullName>
    </recommendedName>
</protein>
<feature type="domain" description="Vacuolar protein sorting-associated protein 13 VPS13 adaptor binding" evidence="1">
    <location>
        <begin position="118"/>
        <end position="595"/>
    </location>
</feature>
<evidence type="ECO:0000313" key="2">
    <source>
        <dbReference type="EMBL" id="KAL0302479.1"/>
    </source>
</evidence>
<sequence>MSPSKGVLQPGSSALVYINESPEELLFRYRPVQSSDRLNDKQLLEAAHRYVTFQLEGTSVPSAPISMDLVGRRYFEVDFSKSSHVSEVYSDANSVKRNRKVDGDGGGEAIRGFAIPVVVDVSVQRFTKLMRLFSTVLVINATSVALEILGPIFPGQEFPLPLHLAEAGCMRWRPLGDSYLWSEAYNISSIISEDVRIGFLRNFVCYPSHPTNEAFRCCISVNGQCLPPVGKAKMVYSLVAVDSGKQSQNVHSQFSNNLEIPRNRFLYQVMLASPFVLKNYLMKSISVTLEDAGVTRTAFLSEVETPFYNIDSSHDLSITLRIHGFRPSTLKYPRVESFSEKAKFSGTKFSTSEIIRFDPEFSDGPLFVTMEKVMDAVSGAREILMTVPFLLYNCTGYSLYLSNSVNDMKGYSCIITSCYDLDEQKVLIDKKDGLGLICSDQNLSATGSTSETNSETPNLVGSGCRKVTACLFSPDPHSYSGEITVKLSRHLPSVLENFPKRSWSAPFSLVPPTGSTTVLVPQPSMASGCMLSVSAMAAPFSGRTKIITFQPRYVIANACTKNLCYKQKGTDFPLLLRAGQHSYIQWMDTARCSKLLRFLMRNFWFLFALTSQDGSGLDASYLSSWVTLRLKCATMTTAVSMMRVEVRSADVSVGEEKIVGSTSGNSGTNLILLSDDDTGFMPYRIDNHSRERLRIYQPKCESFETVIHPYTSSPYAWDEPCYPHRLTVEVPGERILGSYAIDDASAHSLVYLPATSESTKDHLSLTFLLLIAKHSAEKLHLRKRWSCVSNSPVVQWIHRGYTGFYVEPTTVHQARGATIRLCSGRNAWIADLMEYIRLVHVNNQYLVPRESAVKLLQSAPLPWRIQPEEDGSSIPKPEGMIGLMPTRLANLTPSHISITLSGALLPQKFPAPLPTFFKTPLGSKKAYVQYCAEAGSTDIFSCTLRASDKECAHHY</sequence>
<dbReference type="PANTHER" id="PTHR16166">
    <property type="entry name" value="VACUOLAR PROTEIN SORTING-ASSOCIATED PROTEIN VPS13"/>
    <property type="match status" value="1"/>
</dbReference>
<dbReference type="InterPro" id="IPR009543">
    <property type="entry name" value="VPS13_VAB"/>
</dbReference>
<gene>
    <name evidence="2" type="ORF">Scaly_3030100</name>
</gene>
<accession>A0AAW2K753</accession>
<dbReference type="AlphaFoldDB" id="A0AAW2K753"/>
<organism evidence="2">
    <name type="scientific">Sesamum calycinum</name>
    <dbReference type="NCBI Taxonomy" id="2727403"/>
    <lineage>
        <taxon>Eukaryota</taxon>
        <taxon>Viridiplantae</taxon>
        <taxon>Streptophyta</taxon>
        <taxon>Embryophyta</taxon>
        <taxon>Tracheophyta</taxon>
        <taxon>Spermatophyta</taxon>
        <taxon>Magnoliopsida</taxon>
        <taxon>eudicotyledons</taxon>
        <taxon>Gunneridae</taxon>
        <taxon>Pentapetalae</taxon>
        <taxon>asterids</taxon>
        <taxon>lamiids</taxon>
        <taxon>Lamiales</taxon>
        <taxon>Pedaliaceae</taxon>
        <taxon>Sesamum</taxon>
    </lineage>
</organism>
<dbReference type="GO" id="GO:0045053">
    <property type="term" value="P:protein retention in Golgi apparatus"/>
    <property type="evidence" value="ECO:0007669"/>
    <property type="project" value="TreeGrafter"/>
</dbReference>
<dbReference type="GO" id="GO:0006623">
    <property type="term" value="P:protein targeting to vacuole"/>
    <property type="evidence" value="ECO:0007669"/>
    <property type="project" value="TreeGrafter"/>
</dbReference>
<proteinExistence type="predicted"/>
<name>A0AAW2K753_9LAMI</name>
<comment type="caution">
    <text evidence="2">The sequence shown here is derived from an EMBL/GenBank/DDBJ whole genome shotgun (WGS) entry which is preliminary data.</text>
</comment>
<reference evidence="2" key="1">
    <citation type="submission" date="2020-06" db="EMBL/GenBank/DDBJ databases">
        <authorList>
            <person name="Li T."/>
            <person name="Hu X."/>
            <person name="Zhang T."/>
            <person name="Song X."/>
            <person name="Zhang H."/>
            <person name="Dai N."/>
            <person name="Sheng W."/>
            <person name="Hou X."/>
            <person name="Wei L."/>
        </authorList>
    </citation>
    <scope>NUCLEOTIDE SEQUENCE</scope>
    <source>
        <strain evidence="2">KEN8</strain>
        <tissue evidence="2">Leaf</tissue>
    </source>
</reference>
<evidence type="ECO:0000259" key="1">
    <source>
        <dbReference type="Pfam" id="PF25036"/>
    </source>
</evidence>
<dbReference type="PANTHER" id="PTHR16166:SF143">
    <property type="entry name" value="PROTEIN SORTING-ASSOCIATED PROTEIN, PUTATIVE (DUF1162)-RELATED"/>
    <property type="match status" value="1"/>
</dbReference>
<dbReference type="InterPro" id="IPR026847">
    <property type="entry name" value="VPS13"/>
</dbReference>